<accession>A0ABR1ZKS8</accession>
<gene>
    <name evidence="1" type="ORF">V6N11_069418</name>
</gene>
<organism evidence="1 2">
    <name type="scientific">Hibiscus sabdariffa</name>
    <name type="common">roselle</name>
    <dbReference type="NCBI Taxonomy" id="183260"/>
    <lineage>
        <taxon>Eukaryota</taxon>
        <taxon>Viridiplantae</taxon>
        <taxon>Streptophyta</taxon>
        <taxon>Embryophyta</taxon>
        <taxon>Tracheophyta</taxon>
        <taxon>Spermatophyta</taxon>
        <taxon>Magnoliopsida</taxon>
        <taxon>eudicotyledons</taxon>
        <taxon>Gunneridae</taxon>
        <taxon>Pentapetalae</taxon>
        <taxon>rosids</taxon>
        <taxon>malvids</taxon>
        <taxon>Malvales</taxon>
        <taxon>Malvaceae</taxon>
        <taxon>Malvoideae</taxon>
        <taxon>Hibiscus</taxon>
    </lineage>
</organism>
<proteinExistence type="predicted"/>
<dbReference type="EMBL" id="JBBPBN010000939">
    <property type="protein sequence ID" value="KAK8481195.1"/>
    <property type="molecule type" value="Genomic_DNA"/>
</dbReference>
<comment type="caution">
    <text evidence="1">The sequence shown here is derived from an EMBL/GenBank/DDBJ whole genome shotgun (WGS) entry which is preliminary data.</text>
</comment>
<reference evidence="1 2" key="1">
    <citation type="journal article" date="2024" name="G3 (Bethesda)">
        <title>Genome assembly of Hibiscus sabdariffa L. provides insights into metabolisms of medicinal natural products.</title>
        <authorList>
            <person name="Kim T."/>
        </authorList>
    </citation>
    <scope>NUCLEOTIDE SEQUENCE [LARGE SCALE GENOMIC DNA]</scope>
    <source>
        <strain evidence="1">TK-2024</strain>
        <tissue evidence="1">Old leaves</tissue>
    </source>
</reference>
<evidence type="ECO:0000313" key="2">
    <source>
        <dbReference type="Proteomes" id="UP001396334"/>
    </source>
</evidence>
<keyword evidence="2" id="KW-1185">Reference proteome</keyword>
<protein>
    <submittedName>
        <fullName evidence="1">Uncharacterized protein</fullName>
    </submittedName>
</protein>
<name>A0ABR1ZKS8_9ROSI</name>
<evidence type="ECO:0000313" key="1">
    <source>
        <dbReference type="EMBL" id="KAK8481195.1"/>
    </source>
</evidence>
<dbReference type="Proteomes" id="UP001396334">
    <property type="component" value="Unassembled WGS sequence"/>
</dbReference>
<sequence>MLSIFSLGFSLEIPSCRYRLALLVESLLVIGGTCDCRPTNHYLSGYCGVFLLVAHLSDQLLWSPILDGSWLCSIWFFGCLAIPGCLQPLVLPSALSLQVQR</sequence>